<reference evidence="4" key="2">
    <citation type="journal article" date="2021" name="PeerJ">
        <title>Extensive microbial diversity within the chicken gut microbiome revealed by metagenomics and culture.</title>
        <authorList>
            <person name="Gilroy R."/>
            <person name="Ravi A."/>
            <person name="Getino M."/>
            <person name="Pursley I."/>
            <person name="Horton D.L."/>
            <person name="Alikhan N.F."/>
            <person name="Baker D."/>
            <person name="Gharbi K."/>
            <person name="Hall N."/>
            <person name="Watson M."/>
            <person name="Adriaenssens E.M."/>
            <person name="Foster-Nyarko E."/>
            <person name="Jarju S."/>
            <person name="Secka A."/>
            <person name="Antonio M."/>
            <person name="Oren A."/>
            <person name="Chaudhuri R.R."/>
            <person name="La Ragione R."/>
            <person name="Hildebrand F."/>
            <person name="Pallen M.J."/>
        </authorList>
    </citation>
    <scope>NUCLEOTIDE SEQUENCE</scope>
    <source>
        <strain evidence="4">ChiBcec15-4380</strain>
    </source>
</reference>
<dbReference type="Proteomes" id="UP000824239">
    <property type="component" value="Unassembled WGS sequence"/>
</dbReference>
<sequence length="194" mass="21390">MNEENKNPAEQSQAQPPEQAAPGKSPMEEGRKNALLRYIAILFAVAFLFVLLSLMMQMRDSRATISELNAASASALKNAEKLQSDNEALRTENAQLNEQLEVLQEEKEQLEQALEEAEAAHGDAALEAEIRTAQQTQAKIRQAYEYLLEAMEIVTPGSQEGNVAASKVLENLALLQEYLGAKGQEIYQSLIEGE</sequence>
<feature type="compositionally biased region" description="Low complexity" evidence="2">
    <location>
        <begin position="8"/>
        <end position="22"/>
    </location>
</feature>
<dbReference type="AlphaFoldDB" id="A0A9D1ARX8"/>
<organism evidence="4 5">
    <name type="scientific">Candidatus Avoscillospira avicola</name>
    <dbReference type="NCBI Taxonomy" id="2840706"/>
    <lineage>
        <taxon>Bacteria</taxon>
        <taxon>Bacillati</taxon>
        <taxon>Bacillota</taxon>
        <taxon>Clostridia</taxon>
        <taxon>Eubacteriales</taxon>
        <taxon>Oscillospiraceae</taxon>
        <taxon>Oscillospiraceae incertae sedis</taxon>
        <taxon>Candidatus Avoscillospira</taxon>
    </lineage>
</organism>
<evidence type="ECO:0000256" key="3">
    <source>
        <dbReference type="SAM" id="Phobius"/>
    </source>
</evidence>
<evidence type="ECO:0000256" key="1">
    <source>
        <dbReference type="SAM" id="Coils"/>
    </source>
</evidence>
<evidence type="ECO:0000313" key="5">
    <source>
        <dbReference type="Proteomes" id="UP000824239"/>
    </source>
</evidence>
<dbReference type="EMBL" id="DVHE01000013">
    <property type="protein sequence ID" value="HIR49971.1"/>
    <property type="molecule type" value="Genomic_DNA"/>
</dbReference>
<evidence type="ECO:0000313" key="4">
    <source>
        <dbReference type="EMBL" id="HIR49971.1"/>
    </source>
</evidence>
<keyword evidence="3" id="KW-0812">Transmembrane</keyword>
<keyword evidence="3" id="KW-0472">Membrane</keyword>
<comment type="caution">
    <text evidence="4">The sequence shown here is derived from an EMBL/GenBank/DDBJ whole genome shotgun (WGS) entry which is preliminary data.</text>
</comment>
<evidence type="ECO:0000256" key="2">
    <source>
        <dbReference type="SAM" id="MobiDB-lite"/>
    </source>
</evidence>
<keyword evidence="3" id="KW-1133">Transmembrane helix</keyword>
<feature type="coiled-coil region" evidence="1">
    <location>
        <begin position="65"/>
        <end position="127"/>
    </location>
</feature>
<gene>
    <name evidence="4" type="ORF">IAA53_01575</name>
</gene>
<feature type="transmembrane region" description="Helical" evidence="3">
    <location>
        <begin position="35"/>
        <end position="56"/>
    </location>
</feature>
<feature type="region of interest" description="Disordered" evidence="2">
    <location>
        <begin position="1"/>
        <end position="28"/>
    </location>
</feature>
<proteinExistence type="predicted"/>
<name>A0A9D1ARX8_9FIRM</name>
<protein>
    <submittedName>
        <fullName evidence="4">Uncharacterized protein</fullName>
    </submittedName>
</protein>
<reference evidence="4" key="1">
    <citation type="submission" date="2020-10" db="EMBL/GenBank/DDBJ databases">
        <authorList>
            <person name="Gilroy R."/>
        </authorList>
    </citation>
    <scope>NUCLEOTIDE SEQUENCE</scope>
    <source>
        <strain evidence="4">ChiBcec15-4380</strain>
    </source>
</reference>
<accession>A0A9D1ARX8</accession>
<keyword evidence="1" id="KW-0175">Coiled coil</keyword>